<dbReference type="AlphaFoldDB" id="A0AAN6W8N7"/>
<feature type="transmembrane region" description="Helical" evidence="1">
    <location>
        <begin position="83"/>
        <end position="108"/>
    </location>
</feature>
<gene>
    <name evidence="2" type="ORF">QBC36DRAFT_371700</name>
</gene>
<keyword evidence="1" id="KW-0472">Membrane</keyword>
<comment type="caution">
    <text evidence="2">The sequence shown here is derived from an EMBL/GenBank/DDBJ whole genome shotgun (WGS) entry which is preliminary data.</text>
</comment>
<protein>
    <submittedName>
        <fullName evidence="2">Uncharacterized protein</fullName>
    </submittedName>
</protein>
<accession>A0AAN6W8N7</accession>
<reference evidence="2" key="2">
    <citation type="submission" date="2023-05" db="EMBL/GenBank/DDBJ databases">
        <authorList>
            <consortium name="Lawrence Berkeley National Laboratory"/>
            <person name="Steindorff A."/>
            <person name="Hensen N."/>
            <person name="Bonometti L."/>
            <person name="Westerberg I."/>
            <person name="Brannstrom I.O."/>
            <person name="Guillou S."/>
            <person name="Cros-Aarteil S."/>
            <person name="Calhoun S."/>
            <person name="Haridas S."/>
            <person name="Kuo A."/>
            <person name="Mondo S."/>
            <person name="Pangilinan J."/>
            <person name="Riley R."/>
            <person name="Labutti K."/>
            <person name="Andreopoulos B."/>
            <person name="Lipzen A."/>
            <person name="Chen C."/>
            <person name="Yanf M."/>
            <person name="Daum C."/>
            <person name="Ng V."/>
            <person name="Clum A."/>
            <person name="Ohm R."/>
            <person name="Martin F."/>
            <person name="Silar P."/>
            <person name="Natvig D."/>
            <person name="Lalanne C."/>
            <person name="Gautier V."/>
            <person name="Ament-Velasquez S.L."/>
            <person name="Kruys A."/>
            <person name="Hutchinson M.I."/>
            <person name="Powell A.J."/>
            <person name="Barry K."/>
            <person name="Miller A.N."/>
            <person name="Grigoriev I.V."/>
            <person name="Debuchy R."/>
            <person name="Gladieux P."/>
            <person name="Thoren M.H."/>
            <person name="Johannesson H."/>
        </authorList>
    </citation>
    <scope>NUCLEOTIDE SEQUENCE</scope>
    <source>
        <strain evidence="2">CBS 892.96</strain>
    </source>
</reference>
<reference evidence="2" key="1">
    <citation type="journal article" date="2023" name="Mol. Phylogenet. Evol.">
        <title>Genome-scale phylogeny and comparative genomics of the fungal order Sordariales.</title>
        <authorList>
            <person name="Hensen N."/>
            <person name="Bonometti L."/>
            <person name="Westerberg I."/>
            <person name="Brannstrom I.O."/>
            <person name="Guillou S."/>
            <person name="Cros-Aarteil S."/>
            <person name="Calhoun S."/>
            <person name="Haridas S."/>
            <person name="Kuo A."/>
            <person name="Mondo S."/>
            <person name="Pangilinan J."/>
            <person name="Riley R."/>
            <person name="LaButti K."/>
            <person name="Andreopoulos B."/>
            <person name="Lipzen A."/>
            <person name="Chen C."/>
            <person name="Yan M."/>
            <person name="Daum C."/>
            <person name="Ng V."/>
            <person name="Clum A."/>
            <person name="Steindorff A."/>
            <person name="Ohm R.A."/>
            <person name="Martin F."/>
            <person name="Silar P."/>
            <person name="Natvig D.O."/>
            <person name="Lalanne C."/>
            <person name="Gautier V."/>
            <person name="Ament-Velasquez S.L."/>
            <person name="Kruys A."/>
            <person name="Hutchinson M.I."/>
            <person name="Powell A.J."/>
            <person name="Barry K."/>
            <person name="Miller A.N."/>
            <person name="Grigoriev I.V."/>
            <person name="Debuchy R."/>
            <person name="Gladieux P."/>
            <person name="Hiltunen Thoren M."/>
            <person name="Johannesson H."/>
        </authorList>
    </citation>
    <scope>NUCLEOTIDE SEQUENCE</scope>
    <source>
        <strain evidence="2">CBS 892.96</strain>
    </source>
</reference>
<proteinExistence type="predicted"/>
<feature type="non-terminal residue" evidence="2">
    <location>
        <position position="1"/>
    </location>
</feature>
<keyword evidence="3" id="KW-1185">Reference proteome</keyword>
<evidence type="ECO:0000313" key="3">
    <source>
        <dbReference type="Proteomes" id="UP001302321"/>
    </source>
</evidence>
<keyword evidence="1" id="KW-0812">Transmembrane</keyword>
<dbReference type="Proteomes" id="UP001302321">
    <property type="component" value="Unassembled WGS sequence"/>
</dbReference>
<dbReference type="EMBL" id="MU866165">
    <property type="protein sequence ID" value="KAK4177434.1"/>
    <property type="molecule type" value="Genomic_DNA"/>
</dbReference>
<name>A0AAN6W8N7_9PEZI</name>
<evidence type="ECO:0000313" key="2">
    <source>
        <dbReference type="EMBL" id="KAK4177434.1"/>
    </source>
</evidence>
<organism evidence="2 3">
    <name type="scientific">Triangularia setosa</name>
    <dbReference type="NCBI Taxonomy" id="2587417"/>
    <lineage>
        <taxon>Eukaryota</taxon>
        <taxon>Fungi</taxon>
        <taxon>Dikarya</taxon>
        <taxon>Ascomycota</taxon>
        <taxon>Pezizomycotina</taxon>
        <taxon>Sordariomycetes</taxon>
        <taxon>Sordariomycetidae</taxon>
        <taxon>Sordariales</taxon>
        <taxon>Podosporaceae</taxon>
        <taxon>Triangularia</taxon>
    </lineage>
</organism>
<feature type="transmembrane region" description="Helical" evidence="1">
    <location>
        <begin position="37"/>
        <end position="56"/>
    </location>
</feature>
<sequence length="213" mass="24845">QSTNKQQKRITCVSVIHCPPTFLFTHSIHLHSFRSHVPLFTLFFCACLPSLFFFLFTRSLRLLFFSFAPSPISFSQHHLLMPILPILSFSFFLSFFLSFFFSFFHLFIMPRRGPVRPFLLATSEEGGIFGVKPNPAFVAPSPSPRPPQTFWTTPPPLPNKTYWVIPSIDEVFANRLDLVLGRHTRDCRRRHRRIRPRKFVLQLDTLFEVDDDG</sequence>
<keyword evidence="1" id="KW-1133">Transmembrane helix</keyword>
<evidence type="ECO:0000256" key="1">
    <source>
        <dbReference type="SAM" id="Phobius"/>
    </source>
</evidence>